<feature type="region of interest" description="Disordered" evidence="1">
    <location>
        <begin position="48"/>
        <end position="85"/>
    </location>
</feature>
<dbReference type="AlphaFoldDB" id="A0A067PDH5"/>
<proteinExistence type="predicted"/>
<organism evidence="2 3">
    <name type="scientific">Jaapia argillacea MUCL 33604</name>
    <dbReference type="NCBI Taxonomy" id="933084"/>
    <lineage>
        <taxon>Eukaryota</taxon>
        <taxon>Fungi</taxon>
        <taxon>Dikarya</taxon>
        <taxon>Basidiomycota</taxon>
        <taxon>Agaricomycotina</taxon>
        <taxon>Agaricomycetes</taxon>
        <taxon>Agaricomycetidae</taxon>
        <taxon>Jaapiales</taxon>
        <taxon>Jaapiaceae</taxon>
        <taxon>Jaapia</taxon>
    </lineage>
</organism>
<evidence type="ECO:0000313" key="3">
    <source>
        <dbReference type="Proteomes" id="UP000027265"/>
    </source>
</evidence>
<dbReference type="InParanoid" id="A0A067PDH5"/>
<keyword evidence="3" id="KW-1185">Reference proteome</keyword>
<dbReference type="Proteomes" id="UP000027265">
    <property type="component" value="Unassembled WGS sequence"/>
</dbReference>
<gene>
    <name evidence="2" type="ORF">JAAARDRAFT_201157</name>
</gene>
<name>A0A067PDH5_9AGAM</name>
<evidence type="ECO:0000313" key="2">
    <source>
        <dbReference type="EMBL" id="KDQ49082.1"/>
    </source>
</evidence>
<feature type="compositionally biased region" description="Acidic residues" evidence="1">
    <location>
        <begin position="50"/>
        <end position="59"/>
    </location>
</feature>
<protein>
    <submittedName>
        <fullName evidence="2">Uncharacterized protein</fullName>
    </submittedName>
</protein>
<dbReference type="EMBL" id="KL197815">
    <property type="protein sequence ID" value="KDQ49082.1"/>
    <property type="molecule type" value="Genomic_DNA"/>
</dbReference>
<evidence type="ECO:0000256" key="1">
    <source>
        <dbReference type="SAM" id="MobiDB-lite"/>
    </source>
</evidence>
<sequence length="85" mass="8784">MAKSVPAKGEEDELTESSAAAITAVDLNAENNGYYNGATITAVDTHAEDNDFYDGDNDDGAASYANGTQSSHVTDDSSVCGDESE</sequence>
<accession>A0A067PDH5</accession>
<dbReference type="HOGENOM" id="CLU_2512936_0_0_1"/>
<reference evidence="3" key="1">
    <citation type="journal article" date="2014" name="Proc. Natl. Acad. Sci. U.S.A.">
        <title>Extensive sampling of basidiomycete genomes demonstrates inadequacy of the white-rot/brown-rot paradigm for wood decay fungi.</title>
        <authorList>
            <person name="Riley R."/>
            <person name="Salamov A.A."/>
            <person name="Brown D.W."/>
            <person name="Nagy L.G."/>
            <person name="Floudas D."/>
            <person name="Held B.W."/>
            <person name="Levasseur A."/>
            <person name="Lombard V."/>
            <person name="Morin E."/>
            <person name="Otillar R."/>
            <person name="Lindquist E.A."/>
            <person name="Sun H."/>
            <person name="LaButti K.M."/>
            <person name="Schmutz J."/>
            <person name="Jabbour D."/>
            <person name="Luo H."/>
            <person name="Baker S.E."/>
            <person name="Pisabarro A.G."/>
            <person name="Walton J.D."/>
            <person name="Blanchette R.A."/>
            <person name="Henrissat B."/>
            <person name="Martin F."/>
            <person name="Cullen D."/>
            <person name="Hibbett D.S."/>
            <person name="Grigoriev I.V."/>
        </authorList>
    </citation>
    <scope>NUCLEOTIDE SEQUENCE [LARGE SCALE GENOMIC DNA]</scope>
    <source>
        <strain evidence="3">MUCL 33604</strain>
    </source>
</reference>